<comment type="catalytic activity">
    <reaction evidence="1">
        <text>Hydrolyzes single-stranded DNA or mismatched double-stranded DNA and polynucleotides, releasing free uracil.</text>
        <dbReference type="EC" id="3.2.2.27"/>
    </reaction>
</comment>
<gene>
    <name evidence="14" type="ORF">HMPREF9440_00814</name>
</gene>
<evidence type="ECO:0000256" key="3">
    <source>
        <dbReference type="ARBA" id="ARBA00012030"/>
    </source>
</evidence>
<dbReference type="PANTHER" id="PTHR33693:SF1">
    <property type="entry name" value="TYPE-4 URACIL-DNA GLYCOSYLASE"/>
    <property type="match status" value="1"/>
</dbReference>
<dbReference type="GO" id="GO:0006281">
    <property type="term" value="P:DNA repair"/>
    <property type="evidence" value="ECO:0007669"/>
    <property type="project" value="UniProtKB-KW"/>
</dbReference>
<keyword evidence="7" id="KW-0227">DNA damage</keyword>
<evidence type="ECO:0000259" key="13">
    <source>
        <dbReference type="SMART" id="SM00986"/>
    </source>
</evidence>
<sequence length="359" mass="38430">MTDDMKEALTEPFAEPFPEPFGEEAKGWKPYWDQLGLGPLWVRRNVPDPFADDVPGFERVPPVRNAMAARSVQATAPGGSPVPQVAAGTVGVGGVGAGPRPEFARTAPPRRPGPPEDLQRRTARPVAGMPGQGAQSAQPAQPAGAKLAPEIAAEIPTADWKRLCELANGCRACPMAASRQHVVFSDGEPGPKLVVVGEAPGSEEDLQGKPFVGKSGQLLTAMLDAIGVVRGEDAVILNTLKCRPFQNRDPLPDELQACEAFLRRQLEILAPDVVFVIGRFAAKSMLPEMGDAPLGRMRGAVHAMTVAGKKVPVVVSYHPSYLLRSPDAKAKAWEDLVLLRRTCREAGMAFPDRPRRAKA</sequence>
<keyword evidence="5" id="KW-0004">4Fe-4S</keyword>
<feature type="region of interest" description="Disordered" evidence="12">
    <location>
        <begin position="98"/>
        <end position="146"/>
    </location>
</feature>
<dbReference type="Pfam" id="PF03167">
    <property type="entry name" value="UDG"/>
    <property type="match status" value="1"/>
</dbReference>
<keyword evidence="15" id="KW-1185">Reference proteome</keyword>
<dbReference type="InterPro" id="IPR005273">
    <property type="entry name" value="Ura-DNA_glyco_family4"/>
</dbReference>
<evidence type="ECO:0000256" key="11">
    <source>
        <dbReference type="ARBA" id="ARBA00023204"/>
    </source>
</evidence>
<evidence type="ECO:0000256" key="8">
    <source>
        <dbReference type="ARBA" id="ARBA00022801"/>
    </source>
</evidence>
<dbReference type="PANTHER" id="PTHR33693">
    <property type="entry name" value="TYPE-5 URACIL-DNA GLYCOSYLASE"/>
    <property type="match status" value="1"/>
</dbReference>
<evidence type="ECO:0000313" key="15">
    <source>
        <dbReference type="Proteomes" id="UP000004956"/>
    </source>
</evidence>
<dbReference type="InterPro" id="IPR051536">
    <property type="entry name" value="UDG_Type-4/5"/>
</dbReference>
<reference evidence="14 15" key="1">
    <citation type="submission" date="2011-11" db="EMBL/GenBank/DDBJ databases">
        <authorList>
            <person name="Weinstock G."/>
            <person name="Sodergren E."/>
            <person name="Clifton S."/>
            <person name="Fulton L."/>
            <person name="Fulton B."/>
            <person name="Courtney L."/>
            <person name="Fronick C."/>
            <person name="Harrison M."/>
            <person name="Strong C."/>
            <person name="Farmer C."/>
            <person name="Delahaunty K."/>
            <person name="Markovic C."/>
            <person name="Hall O."/>
            <person name="Minx P."/>
            <person name="Tomlinson C."/>
            <person name="Mitreva M."/>
            <person name="Hou S."/>
            <person name="Chen J."/>
            <person name="Wollam A."/>
            <person name="Pepin K.H."/>
            <person name="Johnson M."/>
            <person name="Bhonagiri V."/>
            <person name="Zhang X."/>
            <person name="Suruliraj S."/>
            <person name="Warren W."/>
            <person name="Chinwalla A."/>
            <person name="Mardis E.R."/>
            <person name="Wilson R.K."/>
        </authorList>
    </citation>
    <scope>NUCLEOTIDE SEQUENCE [LARGE SCALE GENOMIC DNA]</scope>
    <source>
        <strain evidence="14 15">YIT 11816</strain>
    </source>
</reference>
<dbReference type="HOGENOM" id="CLU_044815_1_0_4"/>
<dbReference type="InterPro" id="IPR005122">
    <property type="entry name" value="Uracil-DNA_glycosylase-like"/>
</dbReference>
<evidence type="ECO:0000256" key="10">
    <source>
        <dbReference type="ARBA" id="ARBA00023014"/>
    </source>
</evidence>
<evidence type="ECO:0000313" key="14">
    <source>
        <dbReference type="EMBL" id="EHY31802.1"/>
    </source>
</evidence>
<dbReference type="RefSeq" id="WP_008541508.1">
    <property type="nucleotide sequence ID" value="NZ_JH604922.1"/>
</dbReference>
<dbReference type="STRING" id="762967.HMPREF9440_00814"/>
<feature type="compositionally biased region" description="Low complexity" evidence="12">
    <location>
        <begin position="127"/>
        <end position="145"/>
    </location>
</feature>
<proteinExistence type="inferred from homology"/>
<dbReference type="SMART" id="SM00987">
    <property type="entry name" value="UreE_C"/>
    <property type="match status" value="1"/>
</dbReference>
<dbReference type="GO" id="GO:0004844">
    <property type="term" value="F:uracil DNA N-glycosylase activity"/>
    <property type="evidence" value="ECO:0007669"/>
    <property type="project" value="UniProtKB-EC"/>
</dbReference>
<dbReference type="SUPFAM" id="SSF52141">
    <property type="entry name" value="Uracil-DNA glycosylase-like"/>
    <property type="match status" value="1"/>
</dbReference>
<comment type="similarity">
    <text evidence="2">Belongs to the uracil-DNA glycosylase (UDG) superfamily. Type 4 (UDGa) family.</text>
</comment>
<name>H3KDK5_9BURK</name>
<keyword evidence="6" id="KW-0479">Metal-binding</keyword>
<dbReference type="GO" id="GO:0051539">
    <property type="term" value="F:4 iron, 4 sulfur cluster binding"/>
    <property type="evidence" value="ECO:0007669"/>
    <property type="project" value="UniProtKB-KW"/>
</dbReference>
<feature type="region of interest" description="Disordered" evidence="12">
    <location>
        <begin position="1"/>
        <end position="22"/>
    </location>
</feature>
<dbReference type="AlphaFoldDB" id="H3KDK5"/>
<keyword evidence="9" id="KW-0408">Iron</keyword>
<evidence type="ECO:0000256" key="12">
    <source>
        <dbReference type="SAM" id="MobiDB-lite"/>
    </source>
</evidence>
<evidence type="ECO:0000256" key="4">
    <source>
        <dbReference type="ARBA" id="ARBA00019403"/>
    </source>
</evidence>
<comment type="caution">
    <text evidence="14">The sequence shown here is derived from an EMBL/GenBank/DDBJ whole genome shotgun (WGS) entry which is preliminary data.</text>
</comment>
<keyword evidence="10" id="KW-0411">Iron-sulfur</keyword>
<dbReference type="PATRIC" id="fig|762967.3.peg.650"/>
<dbReference type="EMBL" id="AFBQ01000112">
    <property type="protein sequence ID" value="EHY31802.1"/>
    <property type="molecule type" value="Genomic_DNA"/>
</dbReference>
<evidence type="ECO:0000256" key="6">
    <source>
        <dbReference type="ARBA" id="ARBA00022723"/>
    </source>
</evidence>
<evidence type="ECO:0000256" key="2">
    <source>
        <dbReference type="ARBA" id="ARBA00006521"/>
    </source>
</evidence>
<dbReference type="CDD" id="cd10030">
    <property type="entry name" value="UDG-F4_TTUDGA_SPO1dp_like"/>
    <property type="match status" value="1"/>
</dbReference>
<dbReference type="Proteomes" id="UP000004956">
    <property type="component" value="Unassembled WGS sequence"/>
</dbReference>
<evidence type="ECO:0000256" key="9">
    <source>
        <dbReference type="ARBA" id="ARBA00023004"/>
    </source>
</evidence>
<dbReference type="InterPro" id="IPR036895">
    <property type="entry name" value="Uracil-DNA_glycosylase-like_sf"/>
</dbReference>
<keyword evidence="8" id="KW-0378">Hydrolase</keyword>
<accession>H3KDK5</accession>
<evidence type="ECO:0000256" key="7">
    <source>
        <dbReference type="ARBA" id="ARBA00022763"/>
    </source>
</evidence>
<dbReference type="NCBIfam" id="TIGR00758">
    <property type="entry name" value="UDG_fam4"/>
    <property type="match status" value="1"/>
</dbReference>
<evidence type="ECO:0000256" key="1">
    <source>
        <dbReference type="ARBA" id="ARBA00001400"/>
    </source>
</evidence>
<dbReference type="EC" id="3.2.2.27" evidence="3"/>
<dbReference type="SMART" id="SM00986">
    <property type="entry name" value="UDG"/>
    <property type="match status" value="1"/>
</dbReference>
<keyword evidence="11" id="KW-0234">DNA repair</keyword>
<feature type="domain" description="Uracil-DNA glycosylase-like" evidence="13">
    <location>
        <begin position="184"/>
        <end position="337"/>
    </location>
</feature>
<organism evidence="14 15">
    <name type="scientific">Sutterella parvirubra YIT 11816</name>
    <dbReference type="NCBI Taxonomy" id="762967"/>
    <lineage>
        <taxon>Bacteria</taxon>
        <taxon>Pseudomonadati</taxon>
        <taxon>Pseudomonadota</taxon>
        <taxon>Betaproteobacteria</taxon>
        <taxon>Burkholderiales</taxon>
        <taxon>Sutterellaceae</taxon>
        <taxon>Sutterella</taxon>
    </lineage>
</organism>
<dbReference type="Gene3D" id="3.40.470.10">
    <property type="entry name" value="Uracil-DNA glycosylase-like domain"/>
    <property type="match status" value="1"/>
</dbReference>
<dbReference type="GO" id="GO:0046872">
    <property type="term" value="F:metal ion binding"/>
    <property type="evidence" value="ECO:0007669"/>
    <property type="project" value="UniProtKB-KW"/>
</dbReference>
<protein>
    <recommendedName>
        <fullName evidence="4">Type-4 uracil-DNA glycosylase</fullName>
        <ecNumber evidence="3">3.2.2.27</ecNumber>
    </recommendedName>
</protein>
<evidence type="ECO:0000256" key="5">
    <source>
        <dbReference type="ARBA" id="ARBA00022485"/>
    </source>
</evidence>